<protein>
    <submittedName>
        <fullName evidence="1">Uncharacterized protein</fullName>
    </submittedName>
</protein>
<evidence type="ECO:0000313" key="2">
    <source>
        <dbReference type="Proteomes" id="UP001240192"/>
    </source>
</evidence>
<keyword evidence="2" id="KW-1185">Reference proteome</keyword>
<dbReference type="Proteomes" id="UP001240192">
    <property type="component" value="Segment"/>
</dbReference>
<reference evidence="1" key="1">
    <citation type="submission" date="2022-02" db="EMBL/GenBank/DDBJ databases">
        <authorList>
            <person name="Guo R."/>
        </authorList>
    </citation>
    <scope>NUCLEOTIDE SEQUENCE</scope>
</reference>
<evidence type="ECO:0000313" key="1">
    <source>
        <dbReference type="EMBL" id="UOL48295.1"/>
    </source>
</evidence>
<proteinExistence type="predicted"/>
<dbReference type="EMBL" id="OM867525">
    <property type="protein sequence ID" value="UOL48295.1"/>
    <property type="molecule type" value="Genomic_DNA"/>
</dbReference>
<sequence>MRFLVACVAWSFYRFAMVYEEKKGEILADIKKAALRRPYND</sequence>
<organism evidence="1 2">
    <name type="scientific">Vibrio phage vB_VruC_PG21</name>
    <dbReference type="NCBI Taxonomy" id="2928757"/>
    <lineage>
        <taxon>Viruses</taxon>
        <taxon>Varidnaviria</taxon>
        <taxon>Abadenavirae</taxon>
        <taxon>Produgelaviricota</taxon>
        <taxon>Belvinaviricetes</taxon>
        <taxon>Vinavirales</taxon>
        <taxon>Asemoviridae</taxon>
        <taxon>Rumoivirus</taxon>
        <taxon>Rumoivirus VruC</taxon>
    </lineage>
</organism>
<accession>A0AAE9GP83</accession>
<name>A0AAE9GP83_9VIRU</name>